<protein>
    <submittedName>
        <fullName evidence="2">Uncharacterized protein</fullName>
    </submittedName>
</protein>
<dbReference type="GeneID" id="24128110"/>
<dbReference type="EMBL" id="KK583209">
    <property type="protein sequence ID" value="KDO28856.1"/>
    <property type="molecule type" value="Genomic_DNA"/>
</dbReference>
<name>A0A067CQQ1_SAPPC</name>
<sequence length="351" mass="39360">MHTPAVFYVRPLLWDELKRTANPAEINELRHVLGTRYIDENEGLNNELQAFVQILGDYQRQNDSIREAIVSRPALPEPPGRALLLDQLKLLASNLTEKNRPLPLRSERDKALFGYILHAQDGDDQQQNDASMSASSSGLLTPRMKDYHVSVYPPSDQGVLIRPGTADRKRPATAQSRPPSRSGLLSRGSTASIASAPAVLEDLGCVDIRQIDAVKDKLREALLEEKSQLLDDIDFIQGCLDMEQDLIEEDTRKAPAPLPSMKDLNDFRRALEEAWIDQDEQAQLQDRMAKADETIERRRLGLDECKPKPPPSDAPRGARPSPGAPKKKSSSFKVHRVRELVQNVRDEPFLS</sequence>
<dbReference type="KEGG" id="spar:SPRG_05727"/>
<feature type="region of interest" description="Disordered" evidence="1">
    <location>
        <begin position="152"/>
        <end position="189"/>
    </location>
</feature>
<reference evidence="2 3" key="1">
    <citation type="journal article" date="2013" name="PLoS Genet.">
        <title>Distinctive expansion of potential virulence genes in the genome of the oomycete fish pathogen Saprolegnia parasitica.</title>
        <authorList>
            <person name="Jiang R.H."/>
            <person name="de Bruijn I."/>
            <person name="Haas B.J."/>
            <person name="Belmonte R."/>
            <person name="Lobach L."/>
            <person name="Christie J."/>
            <person name="van den Ackerveken G."/>
            <person name="Bottin A."/>
            <person name="Bulone V."/>
            <person name="Diaz-Moreno S.M."/>
            <person name="Dumas B."/>
            <person name="Fan L."/>
            <person name="Gaulin E."/>
            <person name="Govers F."/>
            <person name="Grenville-Briggs L.J."/>
            <person name="Horner N.R."/>
            <person name="Levin J.Z."/>
            <person name="Mammella M."/>
            <person name="Meijer H.J."/>
            <person name="Morris P."/>
            <person name="Nusbaum C."/>
            <person name="Oome S."/>
            <person name="Phillips A.J."/>
            <person name="van Rooyen D."/>
            <person name="Rzeszutek E."/>
            <person name="Saraiva M."/>
            <person name="Secombes C.J."/>
            <person name="Seidl M.F."/>
            <person name="Snel B."/>
            <person name="Stassen J.H."/>
            <person name="Sykes S."/>
            <person name="Tripathy S."/>
            <person name="van den Berg H."/>
            <person name="Vega-Arreguin J.C."/>
            <person name="Wawra S."/>
            <person name="Young S.K."/>
            <person name="Zeng Q."/>
            <person name="Dieguez-Uribeondo J."/>
            <person name="Russ C."/>
            <person name="Tyler B.M."/>
            <person name="van West P."/>
        </authorList>
    </citation>
    <scope>NUCLEOTIDE SEQUENCE [LARGE SCALE GENOMIC DNA]</scope>
    <source>
        <strain evidence="2 3">CBS 223.65</strain>
    </source>
</reference>
<evidence type="ECO:0000313" key="2">
    <source>
        <dbReference type="EMBL" id="KDO28856.1"/>
    </source>
</evidence>
<feature type="region of interest" description="Disordered" evidence="1">
    <location>
        <begin position="120"/>
        <end position="139"/>
    </location>
</feature>
<dbReference type="RefSeq" id="XP_012200401.1">
    <property type="nucleotide sequence ID" value="XM_012345011.1"/>
</dbReference>
<proteinExistence type="predicted"/>
<evidence type="ECO:0000256" key="1">
    <source>
        <dbReference type="SAM" id="MobiDB-lite"/>
    </source>
</evidence>
<keyword evidence="3" id="KW-1185">Reference proteome</keyword>
<feature type="region of interest" description="Disordered" evidence="1">
    <location>
        <begin position="297"/>
        <end position="338"/>
    </location>
</feature>
<dbReference type="InterPro" id="IPR031367">
    <property type="entry name" value="CCDC24"/>
</dbReference>
<feature type="compositionally biased region" description="Low complexity" evidence="1">
    <location>
        <begin position="176"/>
        <end position="189"/>
    </location>
</feature>
<dbReference type="OMA" id="AWIDQDE"/>
<gene>
    <name evidence="2" type="ORF">SPRG_05727</name>
</gene>
<dbReference type="PANTHER" id="PTHR28601">
    <property type="entry name" value="COILED-COIL DOMAIN-CONTAINING PROTEIN 24"/>
    <property type="match status" value="1"/>
</dbReference>
<dbReference type="Proteomes" id="UP000030745">
    <property type="component" value="Unassembled WGS sequence"/>
</dbReference>
<accession>A0A067CQQ1</accession>
<dbReference type="Pfam" id="PF15669">
    <property type="entry name" value="CCDC24"/>
    <property type="match status" value="1"/>
</dbReference>
<dbReference type="OrthoDB" id="6022633at2759"/>
<dbReference type="PANTHER" id="PTHR28601:SF1">
    <property type="entry name" value="COILED-COIL DOMAIN-CONTAINING PROTEIN 24"/>
    <property type="match status" value="1"/>
</dbReference>
<feature type="compositionally biased region" description="Basic and acidic residues" evidence="1">
    <location>
        <begin position="297"/>
        <end position="307"/>
    </location>
</feature>
<evidence type="ECO:0000313" key="3">
    <source>
        <dbReference type="Proteomes" id="UP000030745"/>
    </source>
</evidence>
<feature type="compositionally biased region" description="Basic residues" evidence="1">
    <location>
        <begin position="325"/>
        <end position="336"/>
    </location>
</feature>
<feature type="compositionally biased region" description="Polar residues" evidence="1">
    <location>
        <begin position="130"/>
        <end position="139"/>
    </location>
</feature>
<organism evidence="2 3">
    <name type="scientific">Saprolegnia parasitica (strain CBS 223.65)</name>
    <dbReference type="NCBI Taxonomy" id="695850"/>
    <lineage>
        <taxon>Eukaryota</taxon>
        <taxon>Sar</taxon>
        <taxon>Stramenopiles</taxon>
        <taxon>Oomycota</taxon>
        <taxon>Saprolegniomycetes</taxon>
        <taxon>Saprolegniales</taxon>
        <taxon>Saprolegniaceae</taxon>
        <taxon>Saprolegnia</taxon>
    </lineage>
</organism>
<dbReference type="AlphaFoldDB" id="A0A067CQQ1"/>
<dbReference type="VEuPathDB" id="FungiDB:SPRG_05727"/>